<evidence type="ECO:0000313" key="2">
    <source>
        <dbReference type="Proteomes" id="UP000022272"/>
    </source>
</evidence>
<reference evidence="1 2" key="1">
    <citation type="submission" date="2014-02" db="EMBL/GenBank/DDBJ databases">
        <authorList>
            <person name="Sears C."/>
            <person name="Carroll K."/>
            <person name="Sack B.R."/>
            <person name="Qadri F."/>
            <person name="Myers L.L."/>
            <person name="Chung G.-T."/>
            <person name="Escheverria P."/>
            <person name="Fraser C.M."/>
            <person name="Sadzewicz L."/>
            <person name="Shefchek K.A."/>
            <person name="Tallon L."/>
            <person name="Das S.P."/>
            <person name="Daugherty S."/>
            <person name="Mongodin E.F."/>
        </authorList>
    </citation>
    <scope>NUCLEOTIDE SEQUENCE [LARGE SCALE GENOMIC DNA]</scope>
    <source>
        <strain evidence="1 2">2-F-2 #4</strain>
    </source>
</reference>
<dbReference type="AlphaFoldDB" id="A0A015YLU8"/>
<dbReference type="EMBL" id="JGDM01000028">
    <property type="protein sequence ID" value="EXZ45263.1"/>
    <property type="molecule type" value="Genomic_DNA"/>
</dbReference>
<comment type="caution">
    <text evidence="1">The sequence shown here is derived from an EMBL/GenBank/DDBJ whole genome shotgun (WGS) entry which is preliminary data.</text>
</comment>
<accession>A0A015YLU8</accession>
<name>A0A015YLU8_BACFG</name>
<dbReference type="PATRIC" id="fig|1339280.3.peg.1422"/>
<dbReference type="Proteomes" id="UP000022272">
    <property type="component" value="Unassembled WGS sequence"/>
</dbReference>
<sequence>MNPIVKSSSKLEGMKKYLAIEIRGEIFVMNDNDELGGLIDNDVPFTVIGHVCTEECNTTCLHYRQGTCPCKIMKDTFGKVIHVFV</sequence>
<gene>
    <name evidence="1" type="ORF">M076_1474</name>
</gene>
<protein>
    <submittedName>
        <fullName evidence="1">Uncharacterized protein</fullName>
    </submittedName>
</protein>
<organism evidence="1 2">
    <name type="scientific">Bacteroides fragilis str. 2-F-2 #4</name>
    <dbReference type="NCBI Taxonomy" id="1339280"/>
    <lineage>
        <taxon>Bacteria</taxon>
        <taxon>Pseudomonadati</taxon>
        <taxon>Bacteroidota</taxon>
        <taxon>Bacteroidia</taxon>
        <taxon>Bacteroidales</taxon>
        <taxon>Bacteroidaceae</taxon>
        <taxon>Bacteroides</taxon>
    </lineage>
</organism>
<evidence type="ECO:0000313" key="1">
    <source>
        <dbReference type="EMBL" id="EXZ45263.1"/>
    </source>
</evidence>
<proteinExistence type="predicted"/>